<feature type="region of interest" description="Disordered" evidence="9">
    <location>
        <begin position="254"/>
        <end position="274"/>
    </location>
</feature>
<evidence type="ECO:0000256" key="6">
    <source>
        <dbReference type="ARBA" id="ARBA00038351"/>
    </source>
</evidence>
<dbReference type="PROSITE" id="PS00027">
    <property type="entry name" value="HOMEOBOX_1"/>
    <property type="match status" value="1"/>
</dbReference>
<dbReference type="InterPro" id="IPR009057">
    <property type="entry name" value="Homeodomain-like_sf"/>
</dbReference>
<evidence type="ECO:0000256" key="4">
    <source>
        <dbReference type="ARBA" id="ARBA00023155"/>
    </source>
</evidence>
<evidence type="ECO:0000256" key="3">
    <source>
        <dbReference type="ARBA" id="ARBA00023125"/>
    </source>
</evidence>
<dbReference type="CDD" id="cd00086">
    <property type="entry name" value="homeodomain"/>
    <property type="match status" value="1"/>
</dbReference>
<dbReference type="SUPFAM" id="SSF46689">
    <property type="entry name" value="Homeodomain-like"/>
    <property type="match status" value="1"/>
</dbReference>
<accession>A0AAV7LYJ4</accession>
<evidence type="ECO:0000256" key="1">
    <source>
        <dbReference type="ARBA" id="ARBA00004123"/>
    </source>
</evidence>
<dbReference type="Gene3D" id="1.10.10.60">
    <property type="entry name" value="Homeodomain-like"/>
    <property type="match status" value="1"/>
</dbReference>
<evidence type="ECO:0000259" key="10">
    <source>
        <dbReference type="PROSITE" id="PS50071"/>
    </source>
</evidence>
<evidence type="ECO:0000256" key="5">
    <source>
        <dbReference type="ARBA" id="ARBA00023242"/>
    </source>
</evidence>
<protein>
    <recommendedName>
        <fullName evidence="10">Homeobox domain-containing protein</fullName>
    </recommendedName>
</protein>
<reference evidence="11" key="1">
    <citation type="journal article" date="2022" name="bioRxiv">
        <title>Sequencing and chromosome-scale assembly of the giantPleurodeles waltlgenome.</title>
        <authorList>
            <person name="Brown T."/>
            <person name="Elewa A."/>
            <person name="Iarovenko S."/>
            <person name="Subramanian E."/>
            <person name="Araus A.J."/>
            <person name="Petzold A."/>
            <person name="Susuki M."/>
            <person name="Suzuki K.-i.T."/>
            <person name="Hayashi T."/>
            <person name="Toyoda A."/>
            <person name="Oliveira C."/>
            <person name="Osipova E."/>
            <person name="Leigh N.D."/>
            <person name="Simon A."/>
            <person name="Yun M.H."/>
        </authorList>
    </citation>
    <scope>NUCLEOTIDE SEQUENCE</scope>
    <source>
        <strain evidence="11">20211129_DDA</strain>
        <tissue evidence="11">Liver</tissue>
    </source>
</reference>
<keyword evidence="2" id="KW-0217">Developmental protein</keyword>
<gene>
    <name evidence="11" type="ORF">NDU88_001424</name>
</gene>
<dbReference type="GO" id="GO:0000981">
    <property type="term" value="F:DNA-binding transcription factor activity, RNA polymerase II-specific"/>
    <property type="evidence" value="ECO:0007669"/>
    <property type="project" value="InterPro"/>
</dbReference>
<dbReference type="Pfam" id="PF00046">
    <property type="entry name" value="Homeodomain"/>
    <property type="match status" value="1"/>
</dbReference>
<feature type="domain" description="Homeobox" evidence="10">
    <location>
        <begin position="153"/>
        <end position="213"/>
    </location>
</feature>
<organism evidence="11 12">
    <name type="scientific">Pleurodeles waltl</name>
    <name type="common">Iberian ribbed newt</name>
    <dbReference type="NCBI Taxonomy" id="8319"/>
    <lineage>
        <taxon>Eukaryota</taxon>
        <taxon>Metazoa</taxon>
        <taxon>Chordata</taxon>
        <taxon>Craniata</taxon>
        <taxon>Vertebrata</taxon>
        <taxon>Euteleostomi</taxon>
        <taxon>Amphibia</taxon>
        <taxon>Batrachia</taxon>
        <taxon>Caudata</taxon>
        <taxon>Salamandroidea</taxon>
        <taxon>Salamandridae</taxon>
        <taxon>Pleurodelinae</taxon>
        <taxon>Pleurodeles</taxon>
    </lineage>
</organism>
<name>A0AAV7LYJ4_PLEWA</name>
<dbReference type="EMBL" id="JANPWB010000014">
    <property type="protein sequence ID" value="KAJ1096281.1"/>
    <property type="molecule type" value="Genomic_DNA"/>
</dbReference>
<evidence type="ECO:0000256" key="7">
    <source>
        <dbReference type="PROSITE-ProRule" id="PRU00108"/>
    </source>
</evidence>
<feature type="DNA-binding region" description="Homeobox" evidence="7">
    <location>
        <begin position="155"/>
        <end position="214"/>
    </location>
</feature>
<dbReference type="GO" id="GO:0005634">
    <property type="term" value="C:nucleus"/>
    <property type="evidence" value="ECO:0007669"/>
    <property type="project" value="UniProtKB-SubCell"/>
</dbReference>
<feature type="region of interest" description="Disordered" evidence="9">
    <location>
        <begin position="297"/>
        <end position="334"/>
    </location>
</feature>
<dbReference type="SMART" id="SM00389">
    <property type="entry name" value="HOX"/>
    <property type="match status" value="1"/>
</dbReference>
<keyword evidence="3 7" id="KW-0238">DNA-binding</keyword>
<comment type="subcellular location">
    <subcellularLocation>
        <location evidence="1 7 8">Nucleus</location>
    </subcellularLocation>
</comment>
<evidence type="ECO:0000313" key="11">
    <source>
        <dbReference type="EMBL" id="KAJ1096281.1"/>
    </source>
</evidence>
<feature type="compositionally biased region" description="Polar residues" evidence="9">
    <location>
        <begin position="306"/>
        <end position="321"/>
    </location>
</feature>
<evidence type="ECO:0000256" key="2">
    <source>
        <dbReference type="ARBA" id="ARBA00022473"/>
    </source>
</evidence>
<dbReference type="FunFam" id="1.10.10.60:FF:000304">
    <property type="entry name" value="Visual system homeobox"/>
    <property type="match status" value="1"/>
</dbReference>
<keyword evidence="12" id="KW-1185">Reference proteome</keyword>
<dbReference type="PANTHER" id="PTHR46799:SF2">
    <property type="entry name" value="HOMEOBOX DOMAIN-CONTAINING PROTEIN"/>
    <property type="match status" value="1"/>
</dbReference>
<dbReference type="InterPro" id="IPR001356">
    <property type="entry name" value="HD"/>
</dbReference>
<feature type="compositionally biased region" description="Basic and acidic residues" evidence="9">
    <location>
        <begin position="324"/>
        <end position="334"/>
    </location>
</feature>
<keyword evidence="5 7" id="KW-0539">Nucleus</keyword>
<feature type="region of interest" description="Disordered" evidence="9">
    <location>
        <begin position="213"/>
        <end position="233"/>
    </location>
</feature>
<dbReference type="GO" id="GO:1990837">
    <property type="term" value="F:sequence-specific double-stranded DNA binding"/>
    <property type="evidence" value="ECO:0007669"/>
    <property type="project" value="TreeGrafter"/>
</dbReference>
<comment type="caution">
    <text evidence="11">The sequence shown here is derived from an EMBL/GenBank/DDBJ whole genome shotgun (WGS) entry which is preliminary data.</text>
</comment>
<dbReference type="InterPro" id="IPR017970">
    <property type="entry name" value="Homeobox_CS"/>
</dbReference>
<comment type="similarity">
    <text evidence="6">Belongs to the paired homeobox family. Unc-4 subfamily.</text>
</comment>
<evidence type="ECO:0000313" key="12">
    <source>
        <dbReference type="Proteomes" id="UP001066276"/>
    </source>
</evidence>
<dbReference type="Proteomes" id="UP001066276">
    <property type="component" value="Chromosome 10"/>
</dbReference>
<evidence type="ECO:0000256" key="9">
    <source>
        <dbReference type="SAM" id="MobiDB-lite"/>
    </source>
</evidence>
<evidence type="ECO:0000256" key="8">
    <source>
        <dbReference type="RuleBase" id="RU000682"/>
    </source>
</evidence>
<dbReference type="Pfam" id="PF03826">
    <property type="entry name" value="OAR"/>
    <property type="match status" value="1"/>
</dbReference>
<sequence>MTTVQQLFFEECEDQPRNASTQCSLQCDEVVRTVLCSAELKRTENRRIQHFGGEGQKEEVSNHISSLWLRCSSLMSQERMFTTGHLLATGHLYSPTVPFHFGPSLYMTGPLFRYQLIQSCAPPETCKQALLLASEAGGLGGSRNVITDEGRPLKQRRARANYSSWQLEELEKVFETTHYPDIFMREALALRLDLIEARVQVWFQNRRAKMRRQMKVQHMRPGGRTISDDSSERKSNIFEEAERSDINTGIVTIEGPTTGEHGHPVSLGSKGSESTLEDEVMCAVDYRSHSIATLRAKAREREEEIQSSAALSRTDSHSPTGSDIVEKNDSLGRV</sequence>
<dbReference type="PANTHER" id="PTHR46799">
    <property type="entry name" value="HOMEOBOX PROTEIN UNC-4 HOMOLOG"/>
    <property type="match status" value="1"/>
</dbReference>
<dbReference type="PROSITE" id="PS50071">
    <property type="entry name" value="HOMEOBOX_2"/>
    <property type="match status" value="1"/>
</dbReference>
<proteinExistence type="inferred from homology"/>
<dbReference type="InterPro" id="IPR003654">
    <property type="entry name" value="OAR_dom"/>
</dbReference>
<dbReference type="AlphaFoldDB" id="A0AAV7LYJ4"/>
<keyword evidence="4 7" id="KW-0371">Homeobox</keyword>